<evidence type="ECO:0000313" key="8">
    <source>
        <dbReference type="EMBL" id="KAL2817369.1"/>
    </source>
</evidence>
<dbReference type="InterPro" id="IPR007219">
    <property type="entry name" value="XnlR_reg_dom"/>
</dbReference>
<keyword evidence="2" id="KW-0805">Transcription regulation</keyword>
<feature type="compositionally biased region" description="Polar residues" evidence="6">
    <location>
        <begin position="512"/>
        <end position="521"/>
    </location>
</feature>
<dbReference type="CDD" id="cd12148">
    <property type="entry name" value="fungal_TF_MHR"/>
    <property type="match status" value="1"/>
</dbReference>
<feature type="domain" description="Zn(2)-C6 fungal-type" evidence="7">
    <location>
        <begin position="94"/>
        <end position="124"/>
    </location>
</feature>
<keyword evidence="1" id="KW-0479">Metal-binding</keyword>
<proteinExistence type="predicted"/>
<dbReference type="Gene3D" id="4.10.240.10">
    <property type="entry name" value="Zn(2)-C6 fungal-type DNA-binding domain"/>
    <property type="match status" value="1"/>
</dbReference>
<evidence type="ECO:0000256" key="1">
    <source>
        <dbReference type="ARBA" id="ARBA00022723"/>
    </source>
</evidence>
<organism evidence="8 9">
    <name type="scientific">Aspergillus granulosus</name>
    <dbReference type="NCBI Taxonomy" id="176169"/>
    <lineage>
        <taxon>Eukaryota</taxon>
        <taxon>Fungi</taxon>
        <taxon>Dikarya</taxon>
        <taxon>Ascomycota</taxon>
        <taxon>Pezizomycotina</taxon>
        <taxon>Eurotiomycetes</taxon>
        <taxon>Eurotiomycetidae</taxon>
        <taxon>Eurotiales</taxon>
        <taxon>Aspergillaceae</taxon>
        <taxon>Aspergillus</taxon>
        <taxon>Aspergillus subgen. Nidulantes</taxon>
    </lineage>
</organism>
<comment type="caution">
    <text evidence="8">The sequence shown here is derived from an EMBL/GenBank/DDBJ whole genome shotgun (WGS) entry which is preliminary data.</text>
</comment>
<name>A0ABR4HPG3_9EURO</name>
<keyword evidence="3" id="KW-0238">DNA-binding</keyword>
<accession>A0ABR4HPG3</accession>
<dbReference type="Proteomes" id="UP001610334">
    <property type="component" value="Unassembled WGS sequence"/>
</dbReference>
<evidence type="ECO:0000259" key="7">
    <source>
        <dbReference type="PROSITE" id="PS50048"/>
    </source>
</evidence>
<feature type="region of interest" description="Disordered" evidence="6">
    <location>
        <begin position="504"/>
        <end position="526"/>
    </location>
</feature>
<evidence type="ECO:0000256" key="2">
    <source>
        <dbReference type="ARBA" id="ARBA00023015"/>
    </source>
</evidence>
<dbReference type="Pfam" id="PF04082">
    <property type="entry name" value="Fungal_trans"/>
    <property type="match status" value="1"/>
</dbReference>
<dbReference type="SMART" id="SM00906">
    <property type="entry name" value="Fungal_trans"/>
    <property type="match status" value="1"/>
</dbReference>
<feature type="region of interest" description="Disordered" evidence="6">
    <location>
        <begin position="1"/>
        <end position="32"/>
    </location>
</feature>
<dbReference type="PROSITE" id="PS50048">
    <property type="entry name" value="ZN2_CY6_FUNGAL_2"/>
    <property type="match status" value="1"/>
</dbReference>
<dbReference type="SMART" id="SM00066">
    <property type="entry name" value="GAL4"/>
    <property type="match status" value="1"/>
</dbReference>
<evidence type="ECO:0000256" key="4">
    <source>
        <dbReference type="ARBA" id="ARBA00023163"/>
    </source>
</evidence>
<feature type="compositionally biased region" description="Polar residues" evidence="6">
    <location>
        <begin position="56"/>
        <end position="66"/>
    </location>
</feature>
<evidence type="ECO:0000256" key="3">
    <source>
        <dbReference type="ARBA" id="ARBA00023125"/>
    </source>
</evidence>
<evidence type="ECO:0000313" key="9">
    <source>
        <dbReference type="Proteomes" id="UP001610334"/>
    </source>
</evidence>
<reference evidence="8 9" key="1">
    <citation type="submission" date="2024-07" db="EMBL/GenBank/DDBJ databases">
        <title>Section-level genome sequencing and comparative genomics of Aspergillus sections Usti and Cavernicolus.</title>
        <authorList>
            <consortium name="Lawrence Berkeley National Laboratory"/>
            <person name="Nybo J.L."/>
            <person name="Vesth T.C."/>
            <person name="Theobald S."/>
            <person name="Frisvad J.C."/>
            <person name="Larsen T.O."/>
            <person name="Kjaerboelling I."/>
            <person name="Rothschild-Mancinelli K."/>
            <person name="Lyhne E.K."/>
            <person name="Kogle M.E."/>
            <person name="Barry K."/>
            <person name="Clum A."/>
            <person name="Na H."/>
            <person name="Ledsgaard L."/>
            <person name="Lin J."/>
            <person name="Lipzen A."/>
            <person name="Kuo A."/>
            <person name="Riley R."/>
            <person name="Mondo S."/>
            <person name="Labutti K."/>
            <person name="Haridas S."/>
            <person name="Pangalinan J."/>
            <person name="Salamov A.A."/>
            <person name="Simmons B.A."/>
            <person name="Magnuson J.K."/>
            <person name="Chen J."/>
            <person name="Drula E."/>
            <person name="Henrissat B."/>
            <person name="Wiebenga A."/>
            <person name="Lubbers R.J."/>
            <person name="Gomes A.C."/>
            <person name="Makela M.R."/>
            <person name="Stajich J."/>
            <person name="Grigoriev I.V."/>
            <person name="Mortensen U.H."/>
            <person name="De Vries R.P."/>
            <person name="Baker S.E."/>
            <person name="Andersen M.R."/>
        </authorList>
    </citation>
    <scope>NUCLEOTIDE SEQUENCE [LARGE SCALE GENOMIC DNA]</scope>
    <source>
        <strain evidence="8 9">CBS 588.65</strain>
    </source>
</reference>
<dbReference type="SUPFAM" id="SSF57701">
    <property type="entry name" value="Zn2/Cys6 DNA-binding domain"/>
    <property type="match status" value="1"/>
</dbReference>
<dbReference type="InterPro" id="IPR036864">
    <property type="entry name" value="Zn2-C6_fun-type_DNA-bd_sf"/>
</dbReference>
<protein>
    <submittedName>
        <fullName evidence="8">Fungal-specific transcription factor domain-containing protein</fullName>
    </submittedName>
</protein>
<dbReference type="CDD" id="cd00067">
    <property type="entry name" value="GAL4"/>
    <property type="match status" value="1"/>
</dbReference>
<evidence type="ECO:0000256" key="5">
    <source>
        <dbReference type="ARBA" id="ARBA00023242"/>
    </source>
</evidence>
<keyword evidence="4" id="KW-0804">Transcription</keyword>
<sequence>MSDTNHPSPFPFTSYPSSSEGPGNEPVYRQVAPVFPQPSFLRQAQSSEAANNNLEVPVNASTTSPQERPLNSKVAIPRTASSNIVPNRGRVSRACENCRDQKVKCSGQRPICQRCQESGIQCSYGDRKREKMARRLDDLSARVQTFETLLQNIYPNLDSLSAQYVEQILSDQQSDNHPTSSRLPSEFPSPLFSTNPGPPVGSIDHTKEDFNRDDKIQATGFVGEHSEIAWIGRLKKILQHFHRDPGRQDVDYSTISTANYFLDDLEVDVLDTVELSHRPPSAVADSLVDTYFQVVHPYFPIVSKATFLGQYKSYYSASSVRPGKRWLAVLNLIFAIATKYAHDSVQGTEFNADEHRTYFSRAWKLSMGDVALLDHPNLQQVQVESLSAFYLLTVGQANRSWRLSGMSIQSAVAMGLNLRNESDIILYNSRETRYRVWWSLYILHVLLCVMTGRLPSSTDDSCTTPLPVPFIEEEFSRTEVEQLIEDHEARSFFMENLVSRSSTQSTEHKLPSESSQFQSPGPSKHSDQVASAAAKILTPNISLHFLYFVELGLIMRKTIDALYAPGAGRKSWRSIEMVISALNGRADSWLSKLPAELNFTQGAPACEKERLSLAFSFYSTKILITQPCLSRLLRQASWDSQIEAFYTTTASLCGELATQMLELLPSTPDLSWVYQLSPWWSLVHYIMQATTVLLIIIFLKQKENTLQQPRAIESVSKAAEWLSCLAIKDPLAQRAWAVCQDLFSHPEIGVAMKRQELRLTLH</sequence>
<dbReference type="Pfam" id="PF00172">
    <property type="entry name" value="Zn_clus"/>
    <property type="match status" value="1"/>
</dbReference>
<feature type="region of interest" description="Disordered" evidence="6">
    <location>
        <begin position="56"/>
        <end position="85"/>
    </location>
</feature>
<dbReference type="InterPro" id="IPR001138">
    <property type="entry name" value="Zn2Cys6_DnaBD"/>
</dbReference>
<dbReference type="EMBL" id="JBFXLT010000018">
    <property type="protein sequence ID" value="KAL2817369.1"/>
    <property type="molecule type" value="Genomic_DNA"/>
</dbReference>
<dbReference type="PANTHER" id="PTHR47654">
    <property type="entry name" value="ZN(II)2CYS6 TRANSCRIPTION FACTOR (EUROFUNG)-RELATED"/>
    <property type="match status" value="1"/>
</dbReference>
<dbReference type="PANTHER" id="PTHR47654:SF1">
    <property type="entry name" value="ZN(II)2CYS6 TRANSCRIPTION FACTOR (EUROFUNG)"/>
    <property type="match status" value="1"/>
</dbReference>
<keyword evidence="9" id="KW-1185">Reference proteome</keyword>
<dbReference type="PROSITE" id="PS00463">
    <property type="entry name" value="ZN2_CY6_FUNGAL_1"/>
    <property type="match status" value="1"/>
</dbReference>
<feature type="compositionally biased region" description="Polar residues" evidence="6">
    <location>
        <begin position="171"/>
        <end position="183"/>
    </location>
</feature>
<gene>
    <name evidence="8" type="ORF">BJX63DRAFT_110859</name>
</gene>
<dbReference type="PRINTS" id="PR00755">
    <property type="entry name" value="AFLATOXINBRP"/>
</dbReference>
<keyword evidence="5" id="KW-0539">Nucleus</keyword>
<dbReference type="InterPro" id="IPR053230">
    <property type="entry name" value="Trans_reg_galc"/>
</dbReference>
<feature type="region of interest" description="Disordered" evidence="6">
    <location>
        <begin position="171"/>
        <end position="209"/>
    </location>
</feature>
<evidence type="ECO:0000256" key="6">
    <source>
        <dbReference type="SAM" id="MobiDB-lite"/>
    </source>
</evidence>